<dbReference type="EMBL" id="RCNR01000002">
    <property type="protein sequence ID" value="MUH34471.1"/>
    <property type="molecule type" value="Genomic_DNA"/>
</dbReference>
<name>A0A7X3CZV2_9FLAO</name>
<dbReference type="SUPFAM" id="SSF46626">
    <property type="entry name" value="Cytochrome c"/>
    <property type="match status" value="1"/>
</dbReference>
<gene>
    <name evidence="2" type="ORF">D9O36_01335</name>
</gene>
<proteinExistence type="predicted"/>
<organism evidence="2 3">
    <name type="scientific">Zobellia amurskyensis</name>
    <dbReference type="NCBI Taxonomy" id="248905"/>
    <lineage>
        <taxon>Bacteria</taxon>
        <taxon>Pseudomonadati</taxon>
        <taxon>Bacteroidota</taxon>
        <taxon>Flavobacteriia</taxon>
        <taxon>Flavobacteriales</taxon>
        <taxon>Flavobacteriaceae</taxon>
        <taxon>Zobellia</taxon>
    </lineage>
</organism>
<evidence type="ECO:0000313" key="3">
    <source>
        <dbReference type="Proteomes" id="UP000540519"/>
    </source>
</evidence>
<accession>A0A7X3CZV2</accession>
<comment type="caution">
    <text evidence="2">The sequence shown here is derived from an EMBL/GenBank/DDBJ whole genome shotgun (WGS) entry which is preliminary data.</text>
</comment>
<dbReference type="OrthoDB" id="9805828at2"/>
<dbReference type="GO" id="GO:0009055">
    <property type="term" value="F:electron transfer activity"/>
    <property type="evidence" value="ECO:0007669"/>
    <property type="project" value="InterPro"/>
</dbReference>
<evidence type="ECO:0000256" key="1">
    <source>
        <dbReference type="SAM" id="Phobius"/>
    </source>
</evidence>
<keyword evidence="1" id="KW-0472">Membrane</keyword>
<protein>
    <submittedName>
        <fullName evidence="2">Monoheme cytochrome C</fullName>
    </submittedName>
</protein>
<sequence>MKEGNHDKLKHEFQGFYRILVLSCVIVALFSVAMIYLMVDPDLSSFKSTEPNTEMVSVPVEEDDDYDKVENGIHVRTGFIEAPGMMETVQNCTNCHSAKLVMQNRMNKERWKTTIKWMQETQNLWDLGENEDVIINYLVTNYPPKKKGRREVLTDIDWYELKD</sequence>
<keyword evidence="1" id="KW-1133">Transmembrane helix</keyword>
<dbReference type="InterPro" id="IPR036909">
    <property type="entry name" value="Cyt_c-like_dom_sf"/>
</dbReference>
<dbReference type="Proteomes" id="UP000540519">
    <property type="component" value="Unassembled WGS sequence"/>
</dbReference>
<dbReference type="AlphaFoldDB" id="A0A7X3CZV2"/>
<dbReference type="GO" id="GO:0020037">
    <property type="term" value="F:heme binding"/>
    <property type="evidence" value="ECO:0007669"/>
    <property type="project" value="InterPro"/>
</dbReference>
<dbReference type="Gene3D" id="1.10.760.10">
    <property type="entry name" value="Cytochrome c-like domain"/>
    <property type="match status" value="1"/>
</dbReference>
<dbReference type="RefSeq" id="WP_155598528.1">
    <property type="nucleotide sequence ID" value="NZ_RCNR01000002.1"/>
</dbReference>
<keyword evidence="3" id="KW-1185">Reference proteome</keyword>
<evidence type="ECO:0000313" key="2">
    <source>
        <dbReference type="EMBL" id="MUH34471.1"/>
    </source>
</evidence>
<reference evidence="2 3" key="1">
    <citation type="journal article" date="2019" name="Mar. Drugs">
        <title>Comparative Genomics and CAZyme Genome Repertoires of Marine Zobellia amurskyensis KMM 3526(T) and Zobellia laminariae KMM 3676(T).</title>
        <authorList>
            <person name="Chernysheva N."/>
            <person name="Bystritskaya E."/>
            <person name="Stenkova A."/>
            <person name="Golovkin I."/>
            <person name="Nedashkovskaya O."/>
            <person name="Isaeva M."/>
        </authorList>
    </citation>
    <scope>NUCLEOTIDE SEQUENCE [LARGE SCALE GENOMIC DNA]</scope>
    <source>
        <strain evidence="2 3">KMM 3526</strain>
    </source>
</reference>
<keyword evidence="1" id="KW-0812">Transmembrane</keyword>
<feature type="transmembrane region" description="Helical" evidence="1">
    <location>
        <begin position="16"/>
        <end position="39"/>
    </location>
</feature>